<name>A0A3P6UXP5_CYLGO</name>
<keyword evidence="2" id="KW-0121">Carboxypeptidase</keyword>
<proteinExistence type="inferred from homology"/>
<keyword evidence="2" id="KW-0378">Hydrolase</keyword>
<dbReference type="OrthoDB" id="5812398at2759"/>
<dbReference type="InterPro" id="IPR001563">
    <property type="entry name" value="Peptidase_S10"/>
</dbReference>
<dbReference type="Gene3D" id="3.40.50.1820">
    <property type="entry name" value="alpha/beta hydrolase"/>
    <property type="match status" value="1"/>
</dbReference>
<dbReference type="PRINTS" id="PR00724">
    <property type="entry name" value="CRBOXYPTASEC"/>
</dbReference>
<comment type="similarity">
    <text evidence="1 2">Belongs to the peptidase S10 family.</text>
</comment>
<gene>
    <name evidence="3" type="ORF">CGOC_LOCUS8283</name>
</gene>
<organism evidence="3 4">
    <name type="scientific">Cylicostephanus goldi</name>
    <name type="common">Nematode worm</name>
    <dbReference type="NCBI Taxonomy" id="71465"/>
    <lineage>
        <taxon>Eukaryota</taxon>
        <taxon>Metazoa</taxon>
        <taxon>Ecdysozoa</taxon>
        <taxon>Nematoda</taxon>
        <taxon>Chromadorea</taxon>
        <taxon>Rhabditida</taxon>
        <taxon>Rhabditina</taxon>
        <taxon>Rhabditomorpha</taxon>
        <taxon>Strongyloidea</taxon>
        <taxon>Strongylidae</taxon>
        <taxon>Cylicostephanus</taxon>
    </lineage>
</organism>
<dbReference type="GO" id="GO:0006508">
    <property type="term" value="P:proteolysis"/>
    <property type="evidence" value="ECO:0007669"/>
    <property type="project" value="UniProtKB-KW"/>
</dbReference>
<accession>A0A3P6UXP5</accession>
<evidence type="ECO:0000313" key="3">
    <source>
        <dbReference type="EMBL" id="VDK84398.1"/>
    </source>
</evidence>
<dbReference type="InterPro" id="IPR018202">
    <property type="entry name" value="Ser_caboxypep_ser_AS"/>
</dbReference>
<dbReference type="GO" id="GO:0004185">
    <property type="term" value="F:serine-type carboxypeptidase activity"/>
    <property type="evidence" value="ECO:0007669"/>
    <property type="project" value="UniProtKB-UniRule"/>
</dbReference>
<reference evidence="3 4" key="1">
    <citation type="submission" date="2018-11" db="EMBL/GenBank/DDBJ databases">
        <authorList>
            <consortium name="Pathogen Informatics"/>
        </authorList>
    </citation>
    <scope>NUCLEOTIDE SEQUENCE [LARGE SCALE GENOMIC DNA]</scope>
</reference>
<dbReference type="SUPFAM" id="SSF53474">
    <property type="entry name" value="alpha/beta-Hydrolases"/>
    <property type="match status" value="1"/>
</dbReference>
<dbReference type="EC" id="3.4.16.-" evidence="2"/>
<sequence length="145" mass="16571">MDMESTGVGFSVRLDGIWNYTDAEVAQDNYAALKIWFQKFPEFLSNDFYVAGESYGGTYVPMLSSLLLNDAFFANFKGMIIGNGCVDDILNQNSIVEFNYNHGFIDESYYREAIKKCCNNDPDNCDFYDMTVNETGFCYNEVNLF</sequence>
<dbReference type="PANTHER" id="PTHR11802">
    <property type="entry name" value="SERINE PROTEASE FAMILY S10 SERINE CARBOXYPEPTIDASE"/>
    <property type="match status" value="1"/>
</dbReference>
<dbReference type="Proteomes" id="UP000271889">
    <property type="component" value="Unassembled WGS sequence"/>
</dbReference>
<dbReference type="PROSITE" id="PS00131">
    <property type="entry name" value="CARBOXYPEPT_SER_SER"/>
    <property type="match status" value="1"/>
</dbReference>
<evidence type="ECO:0000256" key="2">
    <source>
        <dbReference type="RuleBase" id="RU361156"/>
    </source>
</evidence>
<dbReference type="Pfam" id="PF00450">
    <property type="entry name" value="Peptidase_S10"/>
    <property type="match status" value="1"/>
</dbReference>
<dbReference type="InterPro" id="IPR029058">
    <property type="entry name" value="AB_hydrolase_fold"/>
</dbReference>
<protein>
    <recommendedName>
        <fullName evidence="2">Carboxypeptidase</fullName>
        <ecNumber evidence="2">3.4.16.-</ecNumber>
    </recommendedName>
</protein>
<dbReference type="PANTHER" id="PTHR11802:SF201">
    <property type="entry name" value="CARBOXYPEPTIDASE"/>
    <property type="match status" value="1"/>
</dbReference>
<evidence type="ECO:0000256" key="1">
    <source>
        <dbReference type="ARBA" id="ARBA00009431"/>
    </source>
</evidence>
<keyword evidence="2" id="KW-0645">Protease</keyword>
<dbReference type="AlphaFoldDB" id="A0A3P6UXP5"/>
<dbReference type="EMBL" id="UYRV01030125">
    <property type="protein sequence ID" value="VDK84398.1"/>
    <property type="molecule type" value="Genomic_DNA"/>
</dbReference>
<evidence type="ECO:0000313" key="4">
    <source>
        <dbReference type="Proteomes" id="UP000271889"/>
    </source>
</evidence>
<keyword evidence="4" id="KW-1185">Reference proteome</keyword>